<protein>
    <recommendedName>
        <fullName evidence="3">SipW-cognate class signal peptide</fullName>
    </recommendedName>
</protein>
<keyword evidence="2" id="KW-1185">Reference proteome</keyword>
<evidence type="ECO:0000313" key="1">
    <source>
        <dbReference type="EMBL" id="MBO1805014.1"/>
    </source>
</evidence>
<dbReference type="NCBIfam" id="TIGR04088">
    <property type="entry name" value="cognate_SipW"/>
    <property type="match status" value="1"/>
</dbReference>
<name>A0A939RZ09_9MICO</name>
<reference evidence="1" key="1">
    <citation type="submission" date="2021-03" db="EMBL/GenBank/DDBJ databases">
        <title>Leucobacter chromiisoli sp. nov., isolated from chromium-containing soil of chemical plant.</title>
        <authorList>
            <person name="Xu Z."/>
        </authorList>
    </citation>
    <scope>NUCLEOTIDE SEQUENCE</scope>
    <source>
        <strain evidence="1">A2</strain>
    </source>
</reference>
<dbReference type="Proteomes" id="UP000664398">
    <property type="component" value="Unassembled WGS sequence"/>
</dbReference>
<evidence type="ECO:0000313" key="2">
    <source>
        <dbReference type="Proteomes" id="UP000664398"/>
    </source>
</evidence>
<sequence length="216" mass="21146">MSRRGESAGAHGARRVSPDWFSRVRALLAGALVLGVGATLTLAAWTDTEVAQGTFTASTFGIVGAAGPGTAPAFSDHPSGSPAALAFTLTPNALSPGTTVYSRFIVKTTPTTNVTGTVTLGGATVTGSGLGTYLRYGVRTIPATSNCDATSYAAGTAVVANGSPLTAGAASAQNLAAAGASPVAYCFAVTLPAGTENAAQGLTAAATWTLTATSTS</sequence>
<evidence type="ECO:0008006" key="3">
    <source>
        <dbReference type="Google" id="ProtNLM"/>
    </source>
</evidence>
<dbReference type="AlphaFoldDB" id="A0A939RZ09"/>
<dbReference type="EMBL" id="JAGDYL010000008">
    <property type="protein sequence ID" value="MBO1805014.1"/>
    <property type="molecule type" value="Genomic_DNA"/>
</dbReference>
<comment type="caution">
    <text evidence="1">The sequence shown here is derived from an EMBL/GenBank/DDBJ whole genome shotgun (WGS) entry which is preliminary data.</text>
</comment>
<organism evidence="1 2">
    <name type="scientific">Leucobacter ruminantium</name>
    <dbReference type="NCBI Taxonomy" id="1289170"/>
    <lineage>
        <taxon>Bacteria</taxon>
        <taxon>Bacillati</taxon>
        <taxon>Actinomycetota</taxon>
        <taxon>Actinomycetes</taxon>
        <taxon>Micrococcales</taxon>
        <taxon>Microbacteriaceae</taxon>
        <taxon>Leucobacter</taxon>
    </lineage>
</organism>
<gene>
    <name evidence="1" type="ORF">J4H91_06740</name>
</gene>
<proteinExistence type="predicted"/>
<accession>A0A939RZ09</accession>
<dbReference type="InterPro" id="IPR023833">
    <property type="entry name" value="Signal_pept_SipW-depend-type"/>
</dbReference>